<dbReference type="Gene3D" id="1.20.1500.10">
    <property type="entry name" value="YheA/YmcA-like"/>
    <property type="match status" value="1"/>
</dbReference>
<dbReference type="Pfam" id="PF06133">
    <property type="entry name" value="Com_YlbF"/>
    <property type="match status" value="1"/>
</dbReference>
<dbReference type="RefSeq" id="WP_268004025.1">
    <property type="nucleotide sequence ID" value="NZ_BSUT01000001.1"/>
</dbReference>
<organism evidence="1 2">
    <name type="scientific">Alicyclobacillus fastidiosus</name>
    <dbReference type="NCBI Taxonomy" id="392011"/>
    <lineage>
        <taxon>Bacteria</taxon>
        <taxon>Bacillati</taxon>
        <taxon>Bacillota</taxon>
        <taxon>Bacilli</taxon>
        <taxon>Bacillales</taxon>
        <taxon>Alicyclobacillaceae</taxon>
        <taxon>Alicyclobacillus</taxon>
    </lineage>
</organism>
<protein>
    <submittedName>
        <fullName evidence="1">YlbF family regulator</fullName>
    </submittedName>
</protein>
<dbReference type="EMBL" id="CP104067">
    <property type="protein sequence ID" value="WAH40127.1"/>
    <property type="molecule type" value="Genomic_DNA"/>
</dbReference>
<sequence>MSVLDPTTQQLFAKVDEIANGIAQSEAASMYWQARDKMMRHQEAQGLFDDLKKKTNGLLVLKDRVGEQSDKYQRVKEQAELIEARLAEIPVALQYKAAQDELNAMLQEVMLVLLAHLKTEVPVEQGPRSCGSGGSCSTGGGCSCSAH</sequence>
<dbReference type="InterPro" id="IPR023378">
    <property type="entry name" value="YheA/YmcA-like_dom_sf"/>
</dbReference>
<evidence type="ECO:0000313" key="1">
    <source>
        <dbReference type="EMBL" id="WAH40127.1"/>
    </source>
</evidence>
<accession>A0ABY6ZBB3</accession>
<dbReference type="InterPro" id="IPR052767">
    <property type="entry name" value="Bact_com_dev_regulator"/>
</dbReference>
<reference evidence="1" key="1">
    <citation type="submission" date="2022-08" db="EMBL/GenBank/DDBJ databases">
        <title>Alicyclobacillus fastidiosus DSM 17978, complete genome.</title>
        <authorList>
            <person name="Wang Q."/>
            <person name="Cai R."/>
            <person name="Wang Z."/>
        </authorList>
    </citation>
    <scope>NUCLEOTIDE SEQUENCE</scope>
    <source>
        <strain evidence="1">DSM 17978</strain>
    </source>
</reference>
<name>A0ABY6ZBB3_9BACL</name>
<evidence type="ECO:0000313" key="2">
    <source>
        <dbReference type="Proteomes" id="UP001164761"/>
    </source>
</evidence>
<dbReference type="PANTHER" id="PTHR38448">
    <property type="entry name" value="REGULATORY PROTEIN YLBF-RELATED"/>
    <property type="match status" value="1"/>
</dbReference>
<proteinExistence type="predicted"/>
<gene>
    <name evidence="1" type="ORF">NZD89_17280</name>
</gene>
<dbReference type="SUPFAM" id="SSF158622">
    <property type="entry name" value="YheA/YmcA-like"/>
    <property type="match status" value="1"/>
</dbReference>
<dbReference type="InterPro" id="IPR010368">
    <property type="entry name" value="Com_YlbF"/>
</dbReference>
<keyword evidence="2" id="KW-1185">Reference proteome</keyword>
<dbReference type="PANTHER" id="PTHR38448:SF1">
    <property type="entry name" value="YLBF FAMILY REGULATOR"/>
    <property type="match status" value="1"/>
</dbReference>
<dbReference type="Proteomes" id="UP001164761">
    <property type="component" value="Chromosome"/>
</dbReference>